<dbReference type="InterPro" id="IPR035537">
    <property type="entry name" value="DLG5_SH3"/>
</dbReference>
<dbReference type="CDD" id="cd11860">
    <property type="entry name" value="SH3_DLG5"/>
    <property type="match status" value="1"/>
</dbReference>
<feature type="compositionally biased region" description="Polar residues" evidence="2">
    <location>
        <begin position="1436"/>
        <end position="1452"/>
    </location>
</feature>
<name>A0A7M7GWX7_APIME</name>
<dbReference type="SMART" id="SM00228">
    <property type="entry name" value="PDZ"/>
    <property type="match status" value="4"/>
</dbReference>
<evidence type="ECO:0000256" key="1">
    <source>
        <dbReference type="SAM" id="Coils"/>
    </source>
</evidence>
<organism evidence="5">
    <name type="scientific">Apis mellifera</name>
    <name type="common">Honeybee</name>
    <dbReference type="NCBI Taxonomy" id="7460"/>
    <lineage>
        <taxon>Eukaryota</taxon>
        <taxon>Metazoa</taxon>
        <taxon>Ecdysozoa</taxon>
        <taxon>Arthropoda</taxon>
        <taxon>Hexapoda</taxon>
        <taxon>Insecta</taxon>
        <taxon>Pterygota</taxon>
        <taxon>Neoptera</taxon>
        <taxon>Endopterygota</taxon>
        <taxon>Hymenoptera</taxon>
        <taxon>Apocrita</taxon>
        <taxon>Aculeata</taxon>
        <taxon>Apoidea</taxon>
        <taxon>Anthophila</taxon>
        <taxon>Apidae</taxon>
        <taxon>Apis</taxon>
    </lineage>
</organism>
<feature type="compositionally biased region" description="Polar residues" evidence="2">
    <location>
        <begin position="1335"/>
        <end position="1358"/>
    </location>
</feature>
<feature type="domain" description="PDZ" evidence="4">
    <location>
        <begin position="1199"/>
        <end position="1278"/>
    </location>
</feature>
<dbReference type="Proteomes" id="UP000005203">
    <property type="component" value="Linkage group LG10"/>
</dbReference>
<keyword evidence="1" id="KW-0175">Coiled coil</keyword>
<feature type="compositionally biased region" description="Basic residues" evidence="2">
    <location>
        <begin position="1651"/>
        <end position="1661"/>
    </location>
</feature>
<feature type="region of interest" description="Disordered" evidence="2">
    <location>
        <begin position="1436"/>
        <end position="1464"/>
    </location>
</feature>
<dbReference type="PANTHER" id="PTHR46360">
    <property type="entry name" value="DISKS LARGE HOMOLOG 5"/>
    <property type="match status" value="1"/>
</dbReference>
<dbReference type="Gene3D" id="2.30.42.10">
    <property type="match status" value="4"/>
</dbReference>
<dbReference type="Pfam" id="PF00595">
    <property type="entry name" value="PDZ"/>
    <property type="match status" value="4"/>
</dbReference>
<feature type="coiled-coil region" evidence="1">
    <location>
        <begin position="340"/>
        <end position="444"/>
    </location>
</feature>
<accession>A0A8B6ZAE9</accession>
<feature type="compositionally biased region" description="Low complexity" evidence="2">
    <location>
        <begin position="983"/>
        <end position="994"/>
    </location>
</feature>
<dbReference type="Pfam" id="PF00625">
    <property type="entry name" value="Guanylate_kin"/>
    <property type="match status" value="1"/>
</dbReference>
<dbReference type="InterPro" id="IPR008145">
    <property type="entry name" value="GK/Ca_channel_bsu"/>
</dbReference>
<dbReference type="InterPro" id="IPR036028">
    <property type="entry name" value="SH3-like_dom_sf"/>
</dbReference>
<dbReference type="PANTHER" id="PTHR46360:SF1">
    <property type="entry name" value="DISKS LARGE HOMOLOG 5"/>
    <property type="match status" value="1"/>
</dbReference>
<dbReference type="CTD" id="9231"/>
<evidence type="ECO:0000313" key="5">
    <source>
        <dbReference type="EnsemblMetazoa" id="XP_006569215"/>
    </source>
</evidence>
<feature type="region of interest" description="Disordered" evidence="2">
    <location>
        <begin position="1284"/>
        <end position="1384"/>
    </location>
</feature>
<dbReference type="InterPro" id="IPR008144">
    <property type="entry name" value="Guanylate_kin-like_dom"/>
</dbReference>
<dbReference type="InterPro" id="IPR053004">
    <property type="entry name" value="MAGUK_Signaling_Regulators"/>
</dbReference>
<feature type="compositionally biased region" description="Low complexity" evidence="2">
    <location>
        <begin position="1287"/>
        <end position="1297"/>
    </location>
</feature>
<dbReference type="RefSeq" id="XP_006569215.1">
    <property type="nucleotide sequence ID" value="XM_006569152.3"/>
</dbReference>
<dbReference type="GeneID" id="410178"/>
<protein>
    <submittedName>
        <fullName evidence="7">Disks large homolog 5 isoform X2</fullName>
    </submittedName>
</protein>
<dbReference type="GO" id="GO:0035331">
    <property type="term" value="P:negative regulation of hippo signaling"/>
    <property type="evidence" value="ECO:0007669"/>
    <property type="project" value="TreeGrafter"/>
</dbReference>
<dbReference type="GO" id="GO:0005886">
    <property type="term" value="C:plasma membrane"/>
    <property type="evidence" value="ECO:0007669"/>
    <property type="project" value="TreeGrafter"/>
</dbReference>
<dbReference type="InterPro" id="IPR001478">
    <property type="entry name" value="PDZ"/>
</dbReference>
<evidence type="ECO:0000313" key="6">
    <source>
        <dbReference type="Proteomes" id="UP000005203"/>
    </source>
</evidence>
<feature type="region of interest" description="Disordered" evidence="2">
    <location>
        <begin position="739"/>
        <end position="765"/>
    </location>
</feature>
<dbReference type="SUPFAM" id="SSF50156">
    <property type="entry name" value="PDZ domain-like"/>
    <property type="match status" value="4"/>
</dbReference>
<feature type="region of interest" description="Disordered" evidence="2">
    <location>
        <begin position="308"/>
        <end position="339"/>
    </location>
</feature>
<feature type="compositionally biased region" description="Basic and acidic residues" evidence="2">
    <location>
        <begin position="739"/>
        <end position="749"/>
    </location>
</feature>
<evidence type="ECO:0000259" key="3">
    <source>
        <dbReference type="PROSITE" id="PS50052"/>
    </source>
</evidence>
<sequence length="1887" mass="210899">MKELEYYRGQHIAVMNQLEATSQESSALRGKYGDLVNDKQRLDREVQALQKEVSELRCQNQEVLVSDAGNSDTMNQHYLSALRKYEAVKDEYDALRKRYDDLISSHSSAVNKLELSQEEAARLKKQYDEIVQERNSAVRERNGLKQQCTAAIRQWDIALRERNEYREALAKVQQQHEEAVKEINHAMVLRMKASKDMKRLTEERNAALQEYSLIMGERDTVHKEMEKLGDDLTQAYTKITHIENQNKQFMEEKKALSYQIETLRREISSALQDRDEALKQCNELRQKFGDYSEGSSRDYKNRMELHSSYNHERDNSSKEAERESNTADYTKRDKERMDNLDQANLELDKLRKSVDKLQTELEEALQEAEVSKRRRDWAFSERDKIVLERESIRTLCDRLRKERDRAVSELAGALRDSDDIKKQRNEASKELKDLKEKIESGDHALRANQFAQTLGIHDSTLDTDANDWEIIPVHLDLGRLCLDSDRDLGLTLVGGRDNPYYPNDTGIYVAQVISGSATDGKLRANDCIVRVNNVDCTSVSTRIIMETLRTCSGGSATLTVRRRRLTRRSLRTTQLSVGSVPHGISLELGVYISKISPGSLAAKDGNLAVGDRVLNINSKPMEGINSSHEAMATLNDTSTDVLTITTLKGIPLPSATSSETMTIDASFGAEKQKMVNSCSQTEQGRILLKIPSDDYERRHVASNFGDRSIYKVSKSVSGEKPSGISNAWDNIREKIDIVRGRKHSKDREEKKKRHRNSSPNTFEQEQDAIAELDSVIESYHKKANNGVLKRSKRRGTEKAVEKNGGTWPKARGGPLIQNGTGTILHSRKTKERLPLSVLLNQQPPKYESTYNYNRISNPIPLTNFPVNVNNRHTVYKSVEKPLSNFLKTAGPLFSQKSFTPVVQFKDIPIDKQKSAAAEYESTEVNRLGSTLTPSETSIDFSVKSGKDVDYFTRKRAQKYTVGSEERQQVDASQHNRAQSQVYSGAGSSTSSTSGPRQQLATTGNFSFPPYTHSHPHPHQQNSLPSRYPSPPSLPSAQSGESIGLPDARSYCFEPSYSPGPQTGFAGHLHTPSVDLHYHKARGPPIHANAYDVVSAVASSYTHGYEGGTFPRKKENQRFRIPSNPSVTSKSSVGKLSTGSIERTSERGSPMPTFHVEVLSPGTGGSSSGGTIRGSGGNKRSSMPDYCYSQPRPAPGELRRVHIDKSVEPLGIQISCLESGGVFVSTVSEHSLASQVGLQIGDQLLEVCGINMRSATYQLAANVLRQCGNSITMLVQYSPDKYNELEEGSASSSSSEAGGAEGGSRSGSPTPCNSPEAPRKTTIEPLETSEPERDASSSLSTTRDTSNALNIMRETSNTLEPPRTIRERDIRNSASLEVPSTQQREREIRASASLDINIRKPELRSSATLDNMRNSATLDTLRGTANTLTRAQLNQAATTLQRQNATVRSPTQEDQNRKSPPPSEPRYLFIETRKCSNLGISLVGGNGVGIYVHSVQPGCLAEDAGLRPGDRILEYNGVDLRQATAEQAALELARPADKVTLIAQYVPERYNEVKDKPGDSFYVKAMFDRVGEVGDSLQLRFNKDDILYVDNTMFNGTPGHWRAWIVDQTGRRQTCGIIPSKFKVEEELLLRRSLGDLETDTTRRGSTSARRSFFRRKKHQRSSSRDSKELSHLTGVNLGWYSDSGTLNEDTLPASYQRVERLDYPALRPVLIIGPLSECVVTKLLQEFPGQFTRCLAEAMHCSQATLEQGLRDSLYVDYRKKGSYFECTTVQAVKDICEKNTHCILDVSIASIERLHRHQIYPIVLLIKFKSTKQIKEVKDSRYPSDKVSAKVAKEMYEQALKLEAEYRHHISAVIPAGVNVAYICTQVKAAVDEEQSKALWVPRGPP</sequence>
<feature type="compositionally biased region" description="Polar residues" evidence="2">
    <location>
        <begin position="1371"/>
        <end position="1381"/>
    </location>
</feature>
<reference evidence="5" key="1">
    <citation type="submission" date="2021-01" db="UniProtKB">
        <authorList>
            <consortium name="EnsemblMetazoa"/>
        </authorList>
    </citation>
    <scope>IDENTIFICATION</scope>
    <source>
        <strain evidence="5">DH4</strain>
    </source>
</reference>
<accession>A0A7M7GWX7</accession>
<proteinExistence type="predicted"/>
<dbReference type="PROSITE" id="PS50106">
    <property type="entry name" value="PDZ"/>
    <property type="match status" value="4"/>
</dbReference>
<dbReference type="InterPro" id="IPR027417">
    <property type="entry name" value="P-loop_NTPase"/>
</dbReference>
<dbReference type="CDD" id="cd06767">
    <property type="entry name" value="PDZ3_DLG5-like"/>
    <property type="match status" value="1"/>
</dbReference>
<gene>
    <name evidence="7" type="primary">LOC410178</name>
</gene>
<dbReference type="Gene3D" id="2.30.30.40">
    <property type="entry name" value="SH3 Domains"/>
    <property type="match status" value="1"/>
</dbReference>
<dbReference type="SUPFAM" id="SSF52540">
    <property type="entry name" value="P-loop containing nucleoside triphosphate hydrolases"/>
    <property type="match status" value="1"/>
</dbReference>
<evidence type="ECO:0000256" key="2">
    <source>
        <dbReference type="SAM" id="MobiDB-lite"/>
    </source>
</evidence>
<keyword evidence="6" id="KW-1185">Reference proteome</keyword>
<feature type="compositionally biased region" description="Polar residues" evidence="2">
    <location>
        <begin position="1122"/>
        <end position="1141"/>
    </location>
</feature>
<feature type="region of interest" description="Disordered" evidence="2">
    <location>
        <begin position="1107"/>
        <end position="1183"/>
    </location>
</feature>
<feature type="region of interest" description="Disordered" evidence="2">
    <location>
        <begin position="1638"/>
        <end position="1669"/>
    </location>
</feature>
<feature type="compositionally biased region" description="Gly residues" evidence="2">
    <location>
        <begin position="1161"/>
        <end position="1176"/>
    </location>
</feature>
<dbReference type="SUPFAM" id="SSF50044">
    <property type="entry name" value="SH3-domain"/>
    <property type="match status" value="1"/>
</dbReference>
<reference evidence="7" key="2">
    <citation type="submission" date="2025-04" db="UniProtKB">
        <authorList>
            <consortium name="RefSeq"/>
        </authorList>
    </citation>
    <scope>IDENTIFICATION</scope>
    <source>
        <strain evidence="7">DH4</strain>
        <tissue evidence="7">Whole body</tissue>
    </source>
</reference>
<evidence type="ECO:0000259" key="4">
    <source>
        <dbReference type="PROSITE" id="PS50106"/>
    </source>
</evidence>
<dbReference type="Gene3D" id="3.40.50.300">
    <property type="entry name" value="P-loop containing nucleotide triphosphate hydrolases"/>
    <property type="match status" value="1"/>
</dbReference>
<feature type="coiled-coil region" evidence="1">
    <location>
        <begin position="246"/>
        <end position="287"/>
    </location>
</feature>
<dbReference type="SMART" id="SM00072">
    <property type="entry name" value="GuKc"/>
    <property type="match status" value="1"/>
</dbReference>
<dbReference type="InterPro" id="IPR036034">
    <property type="entry name" value="PDZ_sf"/>
</dbReference>
<feature type="domain" description="PDZ" evidence="4">
    <location>
        <begin position="474"/>
        <end position="563"/>
    </location>
</feature>
<feature type="region of interest" description="Disordered" evidence="2">
    <location>
        <begin position="959"/>
        <end position="1044"/>
    </location>
</feature>
<feature type="domain" description="PDZ" evidence="4">
    <location>
        <begin position="1466"/>
        <end position="1546"/>
    </location>
</feature>
<feature type="compositionally biased region" description="Polar residues" evidence="2">
    <location>
        <begin position="969"/>
        <end position="982"/>
    </location>
</feature>
<feature type="domain" description="Guanylate kinase-like" evidence="3">
    <location>
        <begin position="1726"/>
        <end position="1873"/>
    </location>
</feature>
<feature type="compositionally biased region" description="Polar residues" evidence="2">
    <location>
        <begin position="995"/>
        <end position="1005"/>
    </location>
</feature>
<dbReference type="EnsemblMetazoa" id="XM_006569152">
    <property type="protein sequence ID" value="XP_006569215"/>
    <property type="gene ID" value="LOC410178"/>
</dbReference>
<dbReference type="OrthoDB" id="10067129at2759"/>
<feature type="domain" description="PDZ" evidence="4">
    <location>
        <begin position="569"/>
        <end position="625"/>
    </location>
</feature>
<feature type="region of interest" description="Disordered" evidence="2">
    <location>
        <begin position="786"/>
        <end position="821"/>
    </location>
</feature>
<evidence type="ECO:0000313" key="7">
    <source>
        <dbReference type="RefSeq" id="XP_006569215.1"/>
    </source>
</evidence>
<dbReference type="PROSITE" id="PS50052">
    <property type="entry name" value="GUANYLATE_KINASE_2"/>
    <property type="match status" value="1"/>
</dbReference>
<feature type="coiled-coil region" evidence="1">
    <location>
        <begin position="32"/>
        <end position="210"/>
    </location>
</feature>